<dbReference type="Gene3D" id="1.10.4040.10">
    <property type="entry name" value="Penicillinase repressor domain"/>
    <property type="match status" value="1"/>
</dbReference>
<dbReference type="PIRSF" id="PIRSF019455">
    <property type="entry name" value="CopR_AtkY"/>
    <property type="match status" value="1"/>
</dbReference>
<dbReference type="SUPFAM" id="SSF46785">
    <property type="entry name" value="Winged helix' DNA-binding domain"/>
    <property type="match status" value="1"/>
</dbReference>
<keyword evidence="2" id="KW-0805">Transcription regulation</keyword>
<evidence type="ECO:0000313" key="6">
    <source>
        <dbReference type="Proteomes" id="UP000579281"/>
    </source>
</evidence>
<dbReference type="InterPro" id="IPR036388">
    <property type="entry name" value="WH-like_DNA-bd_sf"/>
</dbReference>
<name>A0A841L5B7_9FIRM</name>
<dbReference type="Gene3D" id="1.10.10.10">
    <property type="entry name" value="Winged helix-like DNA-binding domain superfamily/Winged helix DNA-binding domain"/>
    <property type="match status" value="1"/>
</dbReference>
<dbReference type="Proteomes" id="UP000579281">
    <property type="component" value="Unassembled WGS sequence"/>
</dbReference>
<keyword evidence="6" id="KW-1185">Reference proteome</keyword>
<dbReference type="InterPro" id="IPR005650">
    <property type="entry name" value="BlaI_family"/>
</dbReference>
<evidence type="ECO:0000256" key="1">
    <source>
        <dbReference type="ARBA" id="ARBA00011046"/>
    </source>
</evidence>
<reference evidence="5 6" key="1">
    <citation type="submission" date="2020-08" db="EMBL/GenBank/DDBJ databases">
        <title>Genomic Encyclopedia of Type Strains, Phase IV (KMG-IV): sequencing the most valuable type-strain genomes for metagenomic binning, comparative biology and taxonomic classification.</title>
        <authorList>
            <person name="Goeker M."/>
        </authorList>
    </citation>
    <scope>NUCLEOTIDE SEQUENCE [LARGE SCALE GENOMIC DNA]</scope>
    <source>
        <strain evidence="5 6">DSM 103526</strain>
    </source>
</reference>
<evidence type="ECO:0000256" key="2">
    <source>
        <dbReference type="ARBA" id="ARBA00023015"/>
    </source>
</evidence>
<keyword evidence="3" id="KW-0238">DNA-binding</keyword>
<dbReference type="GO" id="GO:0045892">
    <property type="term" value="P:negative regulation of DNA-templated transcription"/>
    <property type="evidence" value="ECO:0007669"/>
    <property type="project" value="InterPro"/>
</dbReference>
<dbReference type="Pfam" id="PF03965">
    <property type="entry name" value="Penicillinase_R"/>
    <property type="match status" value="1"/>
</dbReference>
<dbReference type="EMBL" id="JACHEN010000036">
    <property type="protein sequence ID" value="MBB6218302.1"/>
    <property type="molecule type" value="Genomic_DNA"/>
</dbReference>
<organism evidence="5 6">
    <name type="scientific">Anaerosolibacter carboniphilus</name>
    <dbReference type="NCBI Taxonomy" id="1417629"/>
    <lineage>
        <taxon>Bacteria</taxon>
        <taxon>Bacillati</taxon>
        <taxon>Bacillota</taxon>
        <taxon>Clostridia</taxon>
        <taxon>Peptostreptococcales</taxon>
        <taxon>Thermotaleaceae</taxon>
        <taxon>Anaerosolibacter</taxon>
    </lineage>
</organism>
<keyword evidence="4" id="KW-0804">Transcription</keyword>
<dbReference type="GO" id="GO:0003677">
    <property type="term" value="F:DNA binding"/>
    <property type="evidence" value="ECO:0007669"/>
    <property type="project" value="UniProtKB-KW"/>
</dbReference>
<sequence length="124" mass="14250">MKKIPQISDAEWEIMKIVWSNPKITANQVIEMLGDDVTWKPKTVKALINRLLNKGAIGYEKDGRSYLYYPLVSEKDCVKAESESFLNKVFNGSFSLMMANFLEKVELSPEDIEELKQMLDEGKK</sequence>
<evidence type="ECO:0000256" key="4">
    <source>
        <dbReference type="ARBA" id="ARBA00023163"/>
    </source>
</evidence>
<comment type="caution">
    <text evidence="5">The sequence shown here is derived from an EMBL/GenBank/DDBJ whole genome shotgun (WGS) entry which is preliminary data.</text>
</comment>
<accession>A0A841L5B7</accession>
<proteinExistence type="inferred from homology"/>
<dbReference type="AlphaFoldDB" id="A0A841L5B7"/>
<evidence type="ECO:0000313" key="5">
    <source>
        <dbReference type="EMBL" id="MBB6218302.1"/>
    </source>
</evidence>
<protein>
    <submittedName>
        <fullName evidence="5">BlaI family penicillinase repressor</fullName>
    </submittedName>
</protein>
<comment type="similarity">
    <text evidence="1">Belongs to the BlaI transcriptional regulatory family.</text>
</comment>
<dbReference type="RefSeq" id="WP_184312792.1">
    <property type="nucleotide sequence ID" value="NZ_JACHEN010000036.1"/>
</dbReference>
<dbReference type="InterPro" id="IPR036390">
    <property type="entry name" value="WH_DNA-bd_sf"/>
</dbReference>
<gene>
    <name evidence="5" type="ORF">HNQ80_004466</name>
</gene>
<evidence type="ECO:0000256" key="3">
    <source>
        <dbReference type="ARBA" id="ARBA00023125"/>
    </source>
</evidence>